<feature type="domain" description="No apical meristem-associated C-terminal" evidence="2">
    <location>
        <begin position="11"/>
        <end position="144"/>
    </location>
</feature>
<dbReference type="InterPro" id="IPR029466">
    <property type="entry name" value="NAM-associated_C"/>
</dbReference>
<protein>
    <recommendedName>
        <fullName evidence="2">No apical meristem-associated C-terminal domain-containing protein</fullName>
    </recommendedName>
</protein>
<feature type="region of interest" description="Disordered" evidence="1">
    <location>
        <begin position="83"/>
        <end position="104"/>
    </location>
</feature>
<gene>
    <name evidence="3" type="ORF">Tco_0678189</name>
</gene>
<evidence type="ECO:0000313" key="4">
    <source>
        <dbReference type="Proteomes" id="UP001151760"/>
    </source>
</evidence>
<reference evidence="3" key="2">
    <citation type="submission" date="2022-01" db="EMBL/GenBank/DDBJ databases">
        <authorList>
            <person name="Yamashiro T."/>
            <person name="Shiraishi A."/>
            <person name="Satake H."/>
            <person name="Nakayama K."/>
        </authorList>
    </citation>
    <scope>NUCLEOTIDE SEQUENCE</scope>
</reference>
<feature type="region of interest" description="Disordered" evidence="1">
    <location>
        <begin position="38"/>
        <end position="59"/>
    </location>
</feature>
<dbReference type="PANTHER" id="PTHR45023:SF4">
    <property type="entry name" value="GLYCINE-RICH PROTEIN-RELATED"/>
    <property type="match status" value="1"/>
</dbReference>
<dbReference type="Pfam" id="PF14303">
    <property type="entry name" value="NAM-associated"/>
    <property type="match status" value="1"/>
</dbReference>
<evidence type="ECO:0000256" key="1">
    <source>
        <dbReference type="SAM" id="MobiDB-lite"/>
    </source>
</evidence>
<evidence type="ECO:0000259" key="2">
    <source>
        <dbReference type="Pfam" id="PF14303"/>
    </source>
</evidence>
<name>A0ABQ4XFG7_9ASTR</name>
<proteinExistence type="predicted"/>
<dbReference type="EMBL" id="BQNB010009444">
    <property type="protein sequence ID" value="GJS63625.1"/>
    <property type="molecule type" value="Genomic_DNA"/>
</dbReference>
<evidence type="ECO:0000313" key="3">
    <source>
        <dbReference type="EMBL" id="GJS63625.1"/>
    </source>
</evidence>
<dbReference type="Proteomes" id="UP001151760">
    <property type="component" value="Unassembled WGS sequence"/>
</dbReference>
<keyword evidence="4" id="KW-1185">Reference proteome</keyword>
<comment type="caution">
    <text evidence="3">The sequence shown here is derived from an EMBL/GenBank/DDBJ whole genome shotgun (WGS) entry which is preliminary data.</text>
</comment>
<accession>A0ABQ4XFG7</accession>
<sequence length="188" mass="21582">MIHYQAETGLPFKFRHYWDVLKDSQKFQEIAFLNLNQGSQGSSKRHKSSGSSSFNTESGDASINLNNIVADDDEVQEIRQPVGRDKARAAVKNKGSKAPGSSTMNDDALAMLAVNEMTTAEVEQREAFIELKRREVECREREIATTEYRAQQEDMKLYLQPYAYFTGEQRLAWDEIWAKIKAKYNLQF</sequence>
<organism evidence="3 4">
    <name type="scientific">Tanacetum coccineum</name>
    <dbReference type="NCBI Taxonomy" id="301880"/>
    <lineage>
        <taxon>Eukaryota</taxon>
        <taxon>Viridiplantae</taxon>
        <taxon>Streptophyta</taxon>
        <taxon>Embryophyta</taxon>
        <taxon>Tracheophyta</taxon>
        <taxon>Spermatophyta</taxon>
        <taxon>Magnoliopsida</taxon>
        <taxon>eudicotyledons</taxon>
        <taxon>Gunneridae</taxon>
        <taxon>Pentapetalae</taxon>
        <taxon>asterids</taxon>
        <taxon>campanulids</taxon>
        <taxon>Asterales</taxon>
        <taxon>Asteraceae</taxon>
        <taxon>Asteroideae</taxon>
        <taxon>Anthemideae</taxon>
        <taxon>Anthemidinae</taxon>
        <taxon>Tanacetum</taxon>
    </lineage>
</organism>
<dbReference type="PANTHER" id="PTHR45023">
    <property type="match status" value="1"/>
</dbReference>
<reference evidence="3" key="1">
    <citation type="journal article" date="2022" name="Int. J. Mol. Sci.">
        <title>Draft Genome of Tanacetum Coccineum: Genomic Comparison of Closely Related Tanacetum-Family Plants.</title>
        <authorList>
            <person name="Yamashiro T."/>
            <person name="Shiraishi A."/>
            <person name="Nakayama K."/>
            <person name="Satake H."/>
        </authorList>
    </citation>
    <scope>NUCLEOTIDE SEQUENCE</scope>
</reference>